<dbReference type="Gene3D" id="3.30.1380.10">
    <property type="match status" value="1"/>
</dbReference>
<evidence type="ECO:0000259" key="2">
    <source>
        <dbReference type="Pfam" id="PF08291"/>
    </source>
</evidence>
<proteinExistence type="predicted"/>
<dbReference type="Pfam" id="PF08291">
    <property type="entry name" value="Peptidase_M15_3"/>
    <property type="match status" value="1"/>
</dbReference>
<dbReference type="EMBL" id="RCZK01000002">
    <property type="protein sequence ID" value="TPG14355.1"/>
    <property type="molecule type" value="Genomic_DNA"/>
</dbReference>
<evidence type="ECO:0000313" key="3">
    <source>
        <dbReference type="EMBL" id="TPG14355.1"/>
    </source>
</evidence>
<reference evidence="3 4" key="1">
    <citation type="journal article" date="2019" name="Environ. Microbiol.">
        <title>Species interactions and distinct microbial communities in high Arctic permafrost affected cryosols are associated with the CH4 and CO2 gas fluxes.</title>
        <authorList>
            <person name="Altshuler I."/>
            <person name="Hamel J."/>
            <person name="Turney S."/>
            <person name="Magnuson E."/>
            <person name="Levesque R."/>
            <person name="Greer C."/>
            <person name="Whyte L.G."/>
        </authorList>
    </citation>
    <scope>NUCLEOTIDE SEQUENCE [LARGE SCALE GENOMIC DNA]</scope>
    <source>
        <strain evidence="3 4">S5.1</strain>
    </source>
</reference>
<dbReference type="Proteomes" id="UP000318413">
    <property type="component" value="Unassembled WGS sequence"/>
</dbReference>
<sequence>MQLSPHFSLAEMTASDTAHRIGDANQPGPVEIAALKTLCERVLEPIRAHFGQPVHVNSGYRSPGTNAAVGSADTSQHRRGEAADIEIAGVSNAVLARWIRDHLVFDQLILEAHHAGDPNSGWVHVSFRQGRARKSVLTMTLGSHGARYAAGINP</sequence>
<feature type="region of interest" description="Disordered" evidence="1">
    <location>
        <begin position="57"/>
        <end position="77"/>
    </location>
</feature>
<organism evidence="3 4">
    <name type="scientific">Sphingomonas oligophenolica</name>
    <dbReference type="NCBI Taxonomy" id="301154"/>
    <lineage>
        <taxon>Bacteria</taxon>
        <taxon>Pseudomonadati</taxon>
        <taxon>Pseudomonadota</taxon>
        <taxon>Alphaproteobacteria</taxon>
        <taxon>Sphingomonadales</taxon>
        <taxon>Sphingomonadaceae</taxon>
        <taxon>Sphingomonas</taxon>
    </lineage>
</organism>
<evidence type="ECO:0000256" key="1">
    <source>
        <dbReference type="SAM" id="MobiDB-lite"/>
    </source>
</evidence>
<dbReference type="OrthoDB" id="7171572at2"/>
<name>A0A502CL21_9SPHN</name>
<comment type="caution">
    <text evidence="3">The sequence shown here is derived from an EMBL/GenBank/DDBJ whole genome shotgun (WGS) entry which is preliminary data.</text>
</comment>
<gene>
    <name evidence="3" type="ORF">EAH84_03340</name>
</gene>
<feature type="domain" description="Peptidase M15A C-terminal" evidence="2">
    <location>
        <begin position="5"/>
        <end position="112"/>
    </location>
</feature>
<dbReference type="InterPro" id="IPR013230">
    <property type="entry name" value="Peptidase_M15A_C"/>
</dbReference>
<keyword evidence="4" id="KW-1185">Reference proteome</keyword>
<dbReference type="InterPro" id="IPR009045">
    <property type="entry name" value="Zn_M74/Hedgehog-like"/>
</dbReference>
<accession>A0A502CL21</accession>
<evidence type="ECO:0000313" key="4">
    <source>
        <dbReference type="Proteomes" id="UP000318413"/>
    </source>
</evidence>
<dbReference type="RefSeq" id="WP_140867675.1">
    <property type="nucleotide sequence ID" value="NZ_RCZK01000002.1"/>
</dbReference>
<dbReference type="SUPFAM" id="SSF55166">
    <property type="entry name" value="Hedgehog/DD-peptidase"/>
    <property type="match status" value="1"/>
</dbReference>
<protein>
    <submittedName>
        <fullName evidence="3">DUF882 domain-containing protein</fullName>
    </submittedName>
</protein>
<dbReference type="AlphaFoldDB" id="A0A502CL21"/>